<dbReference type="SMART" id="SM00674">
    <property type="entry name" value="CENPB"/>
    <property type="match status" value="1"/>
</dbReference>
<feature type="compositionally biased region" description="Polar residues" evidence="3">
    <location>
        <begin position="345"/>
        <end position="354"/>
    </location>
</feature>
<dbReference type="EMBL" id="NJES01000959">
    <property type="protein sequence ID" value="PHH68449.1"/>
    <property type="molecule type" value="Genomic_DNA"/>
</dbReference>
<dbReference type="GO" id="GO:0005634">
    <property type="term" value="C:nucleus"/>
    <property type="evidence" value="ECO:0007669"/>
    <property type="project" value="TreeGrafter"/>
</dbReference>
<evidence type="ECO:0000313" key="6">
    <source>
        <dbReference type="Proteomes" id="UP000226431"/>
    </source>
</evidence>
<dbReference type="Pfam" id="PF04218">
    <property type="entry name" value="CENP-B_N"/>
    <property type="match status" value="1"/>
</dbReference>
<sequence length="535" mass="58558">MMHTDMDGSAAMDPDSAMAQCHGYGGESWVDLSAYPGTFDDGTMGDYASFAQFMSHESMQQTQSNQQHLQMIQPGPPPPNMCHQQLPMLNTAWPSQLTNPTPTSSATTTGSFTTGPLASSKAAELVKQAGHQLEKMPRKTLSAEQKRAMCQYHDDNPGTRQADIGAKFGVERSTVSKVLRHRDQYLKREQEPDFALKRAKGKHPDFDRTLSNYVRRQQQRGFDVKDEGLMEQARLFARASGNQETLLNSLTTGWLHKFKLKHGIGLNNSNNNNNNNNNNNSNNSRRPSETSLTDERSVRKSTTSPVSPTLSPLSGSRSDEDAHHRDPLDFEMTFRRGGRRRSRSPAGSVTSPGGTISPAPAPFLTDYPAGDKKRSKTFPSIDVSFARGDDGGHGLTASSPSSSVQSPAPPPPPLFLVPSPEVLPSLEEARVAAMTLLSYMQRAGGGRFDQGEFGVVGQVAKKLQLSQQGVAQQQQQQQQQQHHLYHFHHGGQRASMGGLSRIPEGDDRSPTTSTTTTTNNNNNTNTTTTNTTQVR</sequence>
<comment type="caution">
    <text evidence="5">The sequence shown here is derived from an EMBL/GenBank/DDBJ whole genome shotgun (WGS) entry which is preliminary data.</text>
</comment>
<keyword evidence="6" id="KW-1185">Reference proteome</keyword>
<evidence type="ECO:0000313" key="5">
    <source>
        <dbReference type="EMBL" id="PHH68449.1"/>
    </source>
</evidence>
<protein>
    <recommendedName>
        <fullName evidence="4">HTH CENPB-type domain-containing protein</fullName>
    </recommendedName>
</protein>
<dbReference type="STRING" id="2004952.A0A2C5XDH8"/>
<dbReference type="GO" id="GO:0003677">
    <property type="term" value="F:DNA binding"/>
    <property type="evidence" value="ECO:0007669"/>
    <property type="project" value="UniProtKB-KW"/>
</dbReference>
<dbReference type="InterPro" id="IPR007889">
    <property type="entry name" value="HTH_Psq"/>
</dbReference>
<organism evidence="5 6">
    <name type="scientific">Ophiocordyceps camponoti-rufipedis</name>
    <dbReference type="NCBI Taxonomy" id="2004952"/>
    <lineage>
        <taxon>Eukaryota</taxon>
        <taxon>Fungi</taxon>
        <taxon>Dikarya</taxon>
        <taxon>Ascomycota</taxon>
        <taxon>Pezizomycotina</taxon>
        <taxon>Sordariomycetes</taxon>
        <taxon>Hypocreomycetidae</taxon>
        <taxon>Hypocreales</taxon>
        <taxon>Ophiocordycipitaceae</taxon>
        <taxon>Ophiocordyceps</taxon>
    </lineage>
</organism>
<reference evidence="5 6" key="1">
    <citation type="submission" date="2017-06" db="EMBL/GenBank/DDBJ databases">
        <title>Ant-infecting Ophiocordyceps genomes reveal a high diversity of potential behavioral manipulation genes and a possible major role for enterotoxins.</title>
        <authorList>
            <person name="De Bekker C."/>
            <person name="Evans H.C."/>
            <person name="Brachmann A."/>
            <person name="Hughes D.P."/>
        </authorList>
    </citation>
    <scope>NUCLEOTIDE SEQUENCE [LARGE SCALE GENOMIC DNA]</scope>
    <source>
        <strain evidence="5 6">Map16</strain>
    </source>
</reference>
<dbReference type="SUPFAM" id="SSF46689">
    <property type="entry name" value="Homeodomain-like"/>
    <property type="match status" value="2"/>
</dbReference>
<dbReference type="OrthoDB" id="9909311at2759"/>
<feature type="region of interest" description="Disordered" evidence="3">
    <location>
        <begin position="490"/>
        <end position="535"/>
    </location>
</feature>
<dbReference type="InterPro" id="IPR050863">
    <property type="entry name" value="CenT-Element_Derived"/>
</dbReference>
<name>A0A2C5XDH8_9HYPO</name>
<accession>A0A2C5XDH8</accession>
<dbReference type="Proteomes" id="UP000226431">
    <property type="component" value="Unassembled WGS sequence"/>
</dbReference>
<dbReference type="InterPro" id="IPR006600">
    <property type="entry name" value="HTH_CenpB_DNA-bd_dom"/>
</dbReference>
<evidence type="ECO:0000259" key="4">
    <source>
        <dbReference type="PROSITE" id="PS51253"/>
    </source>
</evidence>
<gene>
    <name evidence="5" type="ORF">CDD80_7515</name>
</gene>
<dbReference type="Pfam" id="PF03221">
    <property type="entry name" value="HTH_Tnp_Tc5"/>
    <property type="match status" value="1"/>
</dbReference>
<evidence type="ECO:0000256" key="1">
    <source>
        <dbReference type="ARBA" id="ARBA00023125"/>
    </source>
</evidence>
<dbReference type="PROSITE" id="PS51253">
    <property type="entry name" value="HTH_CENPB"/>
    <property type="match status" value="1"/>
</dbReference>
<dbReference type="PANTHER" id="PTHR19303:SF70">
    <property type="entry name" value="HTH CENPB-TYPE DOMAIN-CONTAINING PROTEIN"/>
    <property type="match status" value="1"/>
</dbReference>
<dbReference type="InterPro" id="IPR009057">
    <property type="entry name" value="Homeodomain-like_sf"/>
</dbReference>
<feature type="compositionally biased region" description="Basic and acidic residues" evidence="3">
    <location>
        <begin position="317"/>
        <end position="334"/>
    </location>
</feature>
<dbReference type="AlphaFoldDB" id="A0A2C5XDH8"/>
<dbReference type="PANTHER" id="PTHR19303">
    <property type="entry name" value="TRANSPOSON"/>
    <property type="match status" value="1"/>
</dbReference>
<evidence type="ECO:0000256" key="2">
    <source>
        <dbReference type="ARBA" id="ARBA00023242"/>
    </source>
</evidence>
<dbReference type="Gene3D" id="1.10.10.60">
    <property type="entry name" value="Homeodomain-like"/>
    <property type="match status" value="2"/>
</dbReference>
<evidence type="ECO:0000256" key="3">
    <source>
        <dbReference type="SAM" id="MobiDB-lite"/>
    </source>
</evidence>
<feature type="compositionally biased region" description="Low complexity" evidence="3">
    <location>
        <begin position="397"/>
        <end position="406"/>
    </location>
</feature>
<proteinExistence type="predicted"/>
<keyword evidence="1" id="KW-0238">DNA-binding</keyword>
<feature type="compositionally biased region" description="Low complexity" evidence="3">
    <location>
        <begin position="511"/>
        <end position="535"/>
    </location>
</feature>
<keyword evidence="2" id="KW-0539">Nucleus</keyword>
<feature type="compositionally biased region" description="Low complexity" evidence="3">
    <location>
        <begin position="267"/>
        <end position="284"/>
    </location>
</feature>
<feature type="compositionally biased region" description="Low complexity" evidence="3">
    <location>
        <begin position="301"/>
        <end position="316"/>
    </location>
</feature>
<feature type="domain" description="HTH CENPB-type" evidence="4">
    <location>
        <begin position="194"/>
        <end position="268"/>
    </location>
</feature>
<feature type="region of interest" description="Disordered" evidence="3">
    <location>
        <begin position="266"/>
        <end position="416"/>
    </location>
</feature>